<accession>A0A918GKW0</accession>
<comment type="similarity">
    <text evidence="1">Belongs to the LysR transcriptional regulatory family.</text>
</comment>
<reference evidence="6" key="1">
    <citation type="journal article" date="2014" name="Int. J. Syst. Evol. Microbiol.">
        <title>Complete genome sequence of Corynebacterium casei LMG S-19264T (=DSM 44701T), isolated from a smear-ripened cheese.</title>
        <authorList>
            <consortium name="US DOE Joint Genome Institute (JGI-PGF)"/>
            <person name="Walter F."/>
            <person name="Albersmeier A."/>
            <person name="Kalinowski J."/>
            <person name="Ruckert C."/>
        </authorList>
    </citation>
    <scope>NUCLEOTIDE SEQUENCE</scope>
    <source>
        <strain evidence="6">JCM 3276</strain>
    </source>
</reference>
<evidence type="ECO:0000313" key="6">
    <source>
        <dbReference type="EMBL" id="GGS43928.1"/>
    </source>
</evidence>
<dbReference type="EMBL" id="BMRB01000003">
    <property type="protein sequence ID" value="GGS43928.1"/>
    <property type="molecule type" value="Genomic_DNA"/>
</dbReference>
<dbReference type="InterPro" id="IPR036390">
    <property type="entry name" value="WH_DNA-bd_sf"/>
</dbReference>
<dbReference type="Gene3D" id="1.10.10.10">
    <property type="entry name" value="Winged helix-like DNA-binding domain superfamily/Winged helix DNA-binding domain"/>
    <property type="match status" value="1"/>
</dbReference>
<dbReference type="AlphaFoldDB" id="A0A918GKW0"/>
<dbReference type="Pfam" id="PF00126">
    <property type="entry name" value="HTH_1"/>
    <property type="match status" value="1"/>
</dbReference>
<organism evidence="6 7">
    <name type="scientific">Actinokineospora fastidiosa</name>
    <dbReference type="NCBI Taxonomy" id="1816"/>
    <lineage>
        <taxon>Bacteria</taxon>
        <taxon>Bacillati</taxon>
        <taxon>Actinomycetota</taxon>
        <taxon>Actinomycetes</taxon>
        <taxon>Pseudonocardiales</taxon>
        <taxon>Pseudonocardiaceae</taxon>
        <taxon>Actinokineospora</taxon>
    </lineage>
</organism>
<dbReference type="SUPFAM" id="SSF53850">
    <property type="entry name" value="Periplasmic binding protein-like II"/>
    <property type="match status" value="1"/>
</dbReference>
<reference evidence="6" key="2">
    <citation type="submission" date="2020-09" db="EMBL/GenBank/DDBJ databases">
        <authorList>
            <person name="Sun Q."/>
            <person name="Ohkuma M."/>
        </authorList>
    </citation>
    <scope>NUCLEOTIDE SEQUENCE</scope>
    <source>
        <strain evidence="6">JCM 3276</strain>
    </source>
</reference>
<dbReference type="PANTHER" id="PTHR30126:SF40">
    <property type="entry name" value="HTH-TYPE TRANSCRIPTIONAL REGULATOR GLTR"/>
    <property type="match status" value="1"/>
</dbReference>
<keyword evidence="3" id="KW-0238">DNA-binding</keyword>
<dbReference type="PANTHER" id="PTHR30126">
    <property type="entry name" value="HTH-TYPE TRANSCRIPTIONAL REGULATOR"/>
    <property type="match status" value="1"/>
</dbReference>
<comment type="caution">
    <text evidence="6">The sequence shown here is derived from an EMBL/GenBank/DDBJ whole genome shotgun (WGS) entry which is preliminary data.</text>
</comment>
<dbReference type="InterPro" id="IPR036388">
    <property type="entry name" value="WH-like_DNA-bd_sf"/>
</dbReference>
<evidence type="ECO:0000256" key="2">
    <source>
        <dbReference type="ARBA" id="ARBA00023015"/>
    </source>
</evidence>
<dbReference type="FunFam" id="1.10.10.10:FF:000001">
    <property type="entry name" value="LysR family transcriptional regulator"/>
    <property type="match status" value="1"/>
</dbReference>
<proteinExistence type="inferred from homology"/>
<dbReference type="GO" id="GO:0000976">
    <property type="term" value="F:transcription cis-regulatory region binding"/>
    <property type="evidence" value="ECO:0007669"/>
    <property type="project" value="TreeGrafter"/>
</dbReference>
<dbReference type="SUPFAM" id="SSF46785">
    <property type="entry name" value="Winged helix' DNA-binding domain"/>
    <property type="match status" value="1"/>
</dbReference>
<dbReference type="Proteomes" id="UP000660680">
    <property type="component" value="Unassembled WGS sequence"/>
</dbReference>
<keyword evidence="4" id="KW-0804">Transcription</keyword>
<evidence type="ECO:0000313" key="7">
    <source>
        <dbReference type="Proteomes" id="UP000660680"/>
    </source>
</evidence>
<sequence length="287" mass="31114">MDLIGAYRAFAHVAERGSFTLGAAAAGIPQSVASRRVAALEEHLGGRLFDRSTRRAALTPFGRDLLPSAKRLVRLAESVEHEARRAKRRPVRMAVPDTCATLDLAWLDADARAHDVVIDFHRAPPAERADLVRAREVPMALLAVPPDEGDWAVPLGVAGVAPARPGAVHLESLRMDRTTTTRRRVLIQPEDDVPHVRDRLQQVRDAVGLRPSQVAVADSLVAAVAEVLGSTDLLLCSRAQAREFGLHWRPLGELRLARGYDLVDPTGTVHTHLSDAIARCLGAEGAQ</sequence>
<evidence type="ECO:0000256" key="4">
    <source>
        <dbReference type="ARBA" id="ARBA00023163"/>
    </source>
</evidence>
<dbReference type="InterPro" id="IPR000847">
    <property type="entry name" value="LysR_HTH_N"/>
</dbReference>
<evidence type="ECO:0000256" key="1">
    <source>
        <dbReference type="ARBA" id="ARBA00009437"/>
    </source>
</evidence>
<keyword evidence="7" id="KW-1185">Reference proteome</keyword>
<dbReference type="PROSITE" id="PS50931">
    <property type="entry name" value="HTH_LYSR"/>
    <property type="match status" value="1"/>
</dbReference>
<name>A0A918GKW0_9PSEU</name>
<feature type="domain" description="HTH lysR-type" evidence="5">
    <location>
        <begin position="1"/>
        <end position="59"/>
    </location>
</feature>
<evidence type="ECO:0000259" key="5">
    <source>
        <dbReference type="PROSITE" id="PS50931"/>
    </source>
</evidence>
<evidence type="ECO:0000256" key="3">
    <source>
        <dbReference type="ARBA" id="ARBA00023125"/>
    </source>
</evidence>
<dbReference type="RefSeq" id="WP_189212386.1">
    <property type="nucleotide sequence ID" value="NZ_BMRB01000003.1"/>
</dbReference>
<keyword evidence="2" id="KW-0805">Transcription regulation</keyword>
<gene>
    <name evidence="6" type="ORF">GCM10010171_43870</name>
</gene>
<protein>
    <submittedName>
        <fullName evidence="6">LysR family transcriptional regulator</fullName>
    </submittedName>
</protein>
<dbReference type="GO" id="GO:0003700">
    <property type="term" value="F:DNA-binding transcription factor activity"/>
    <property type="evidence" value="ECO:0007669"/>
    <property type="project" value="InterPro"/>
</dbReference>